<dbReference type="OrthoDB" id="5376138at2759"/>
<feature type="transmembrane region" description="Helical" evidence="7">
    <location>
        <begin position="453"/>
        <end position="474"/>
    </location>
</feature>
<feature type="transmembrane region" description="Helical" evidence="7">
    <location>
        <begin position="383"/>
        <end position="403"/>
    </location>
</feature>
<dbReference type="InterPro" id="IPR011701">
    <property type="entry name" value="MFS"/>
</dbReference>
<dbReference type="CDD" id="cd17323">
    <property type="entry name" value="MFS_Tpo1_MDR_like"/>
    <property type="match status" value="1"/>
</dbReference>
<protein>
    <submittedName>
        <fullName evidence="9">MFS general substrate transporter</fullName>
    </submittedName>
</protein>
<keyword evidence="10" id="KW-1185">Reference proteome</keyword>
<evidence type="ECO:0000259" key="8">
    <source>
        <dbReference type="PROSITE" id="PS50850"/>
    </source>
</evidence>
<evidence type="ECO:0000256" key="7">
    <source>
        <dbReference type="SAM" id="Phobius"/>
    </source>
</evidence>
<dbReference type="GO" id="GO:0022857">
    <property type="term" value="F:transmembrane transporter activity"/>
    <property type="evidence" value="ECO:0007669"/>
    <property type="project" value="InterPro"/>
</dbReference>
<comment type="subcellular location">
    <subcellularLocation>
        <location evidence="1">Membrane</location>
        <topology evidence="1">Multi-pass membrane protein</topology>
    </subcellularLocation>
</comment>
<feature type="domain" description="Major facilitator superfamily (MFS) profile" evidence="8">
    <location>
        <begin position="32"/>
        <end position="479"/>
    </location>
</feature>
<feature type="transmembrane region" description="Helical" evidence="7">
    <location>
        <begin position="100"/>
        <end position="119"/>
    </location>
</feature>
<dbReference type="InterPro" id="IPR036259">
    <property type="entry name" value="MFS_trans_sf"/>
</dbReference>
<proteinExistence type="predicted"/>
<evidence type="ECO:0000313" key="10">
    <source>
        <dbReference type="Proteomes" id="UP001063166"/>
    </source>
</evidence>
<evidence type="ECO:0000313" key="9">
    <source>
        <dbReference type="EMBL" id="GLB38854.1"/>
    </source>
</evidence>
<organism evidence="9 10">
    <name type="scientific">Lyophyllum shimeji</name>
    <name type="common">Hon-shimeji</name>
    <name type="synonym">Tricholoma shimeji</name>
    <dbReference type="NCBI Taxonomy" id="47721"/>
    <lineage>
        <taxon>Eukaryota</taxon>
        <taxon>Fungi</taxon>
        <taxon>Dikarya</taxon>
        <taxon>Basidiomycota</taxon>
        <taxon>Agaricomycotina</taxon>
        <taxon>Agaricomycetes</taxon>
        <taxon>Agaricomycetidae</taxon>
        <taxon>Agaricales</taxon>
        <taxon>Tricholomatineae</taxon>
        <taxon>Lyophyllaceae</taxon>
        <taxon>Lyophyllum</taxon>
    </lineage>
</organism>
<feature type="transmembrane region" description="Helical" evidence="7">
    <location>
        <begin position="358"/>
        <end position="377"/>
    </location>
</feature>
<gene>
    <name evidence="9" type="ORF">LshimejAT787_0600160</name>
</gene>
<dbReference type="EMBL" id="BRPK01000006">
    <property type="protein sequence ID" value="GLB38854.1"/>
    <property type="molecule type" value="Genomic_DNA"/>
</dbReference>
<evidence type="ECO:0000256" key="4">
    <source>
        <dbReference type="ARBA" id="ARBA00022989"/>
    </source>
</evidence>
<feature type="compositionally biased region" description="Basic and acidic residues" evidence="6">
    <location>
        <begin position="485"/>
        <end position="504"/>
    </location>
</feature>
<evidence type="ECO:0000256" key="2">
    <source>
        <dbReference type="ARBA" id="ARBA00022448"/>
    </source>
</evidence>
<feature type="transmembrane region" description="Helical" evidence="7">
    <location>
        <begin position="65"/>
        <end position="88"/>
    </location>
</feature>
<feature type="region of interest" description="Disordered" evidence="6">
    <location>
        <begin position="485"/>
        <end position="519"/>
    </location>
</feature>
<evidence type="ECO:0000256" key="1">
    <source>
        <dbReference type="ARBA" id="ARBA00004141"/>
    </source>
</evidence>
<dbReference type="Pfam" id="PF07690">
    <property type="entry name" value="MFS_1"/>
    <property type="match status" value="1"/>
</dbReference>
<evidence type="ECO:0000256" key="3">
    <source>
        <dbReference type="ARBA" id="ARBA00022692"/>
    </source>
</evidence>
<keyword evidence="4 7" id="KW-1133">Transmembrane helix</keyword>
<dbReference type="Proteomes" id="UP001063166">
    <property type="component" value="Unassembled WGS sequence"/>
</dbReference>
<feature type="transmembrane region" description="Helical" evidence="7">
    <location>
        <begin position="266"/>
        <end position="285"/>
    </location>
</feature>
<accession>A0A9P3PNU2</accession>
<comment type="caution">
    <text evidence="9">The sequence shown here is derived from an EMBL/GenBank/DDBJ whole genome shotgun (WGS) entry which is preliminary data.</text>
</comment>
<dbReference type="GO" id="GO:0005886">
    <property type="term" value="C:plasma membrane"/>
    <property type="evidence" value="ECO:0007669"/>
    <property type="project" value="TreeGrafter"/>
</dbReference>
<dbReference type="SUPFAM" id="SSF103473">
    <property type="entry name" value="MFS general substrate transporter"/>
    <property type="match status" value="1"/>
</dbReference>
<reference evidence="9" key="1">
    <citation type="submission" date="2022-07" db="EMBL/GenBank/DDBJ databases">
        <title>The genome of Lyophyllum shimeji provides insight into the initial evolution of ectomycorrhizal fungal genome.</title>
        <authorList>
            <person name="Kobayashi Y."/>
            <person name="Shibata T."/>
            <person name="Hirakawa H."/>
            <person name="Shigenobu S."/>
            <person name="Nishiyama T."/>
            <person name="Yamada A."/>
            <person name="Hasebe M."/>
            <person name="Kawaguchi M."/>
        </authorList>
    </citation>
    <scope>NUCLEOTIDE SEQUENCE</scope>
    <source>
        <strain evidence="9">AT787</strain>
    </source>
</reference>
<feature type="transmembrane region" description="Helical" evidence="7">
    <location>
        <begin position="188"/>
        <end position="207"/>
    </location>
</feature>
<dbReference type="PROSITE" id="PS50850">
    <property type="entry name" value="MFS"/>
    <property type="match status" value="1"/>
</dbReference>
<dbReference type="Gene3D" id="1.20.1250.20">
    <property type="entry name" value="MFS general substrate transporter like domains"/>
    <property type="match status" value="1"/>
</dbReference>
<dbReference type="InterPro" id="IPR020846">
    <property type="entry name" value="MFS_dom"/>
</dbReference>
<feature type="transmembrane region" description="Helical" evidence="7">
    <location>
        <begin position="305"/>
        <end position="325"/>
    </location>
</feature>
<dbReference type="PANTHER" id="PTHR23502:SF132">
    <property type="entry name" value="POLYAMINE TRANSPORTER 2-RELATED"/>
    <property type="match status" value="1"/>
</dbReference>
<feature type="transmembrane region" description="Helical" evidence="7">
    <location>
        <begin position="32"/>
        <end position="53"/>
    </location>
</feature>
<dbReference type="PANTHER" id="PTHR23502">
    <property type="entry name" value="MAJOR FACILITATOR SUPERFAMILY"/>
    <property type="match status" value="1"/>
</dbReference>
<evidence type="ECO:0000256" key="5">
    <source>
        <dbReference type="ARBA" id="ARBA00023136"/>
    </source>
</evidence>
<keyword evidence="5 7" id="KW-0472">Membrane</keyword>
<sequence>MPNSSSSTVAVPVVPELPDAHNPRKWSTLKRWYIALVIWNFIAPIDMTSTLYAGGQAQIQEEFKVSHFVVTLGVGLVNFGFAIGPLVYAPLSELYGRQPVYIATAITFAAFSLGTALAPNIEALLIFRLLAGALGAAVFSNFGGSLSDMFTPDERGPLVALFTLVLQGAPTIGPVPGSLMGQYVSWRWIMGLNAIWGAAIGLLVLFLPETEPGKIARTLKRKEEKDREDSEKAIGVSVLVPDAPRKLDLWVKSLLTPLILLFREPIVLATSLYHAFVYGLLFILLEGYPYVYQHTYSLSLAKTGLTFISPWIGNVFGVLVYFGYFKQSYVAAQQRLYAENARLPYPHPNPTLRPEARLPGVILSSLLVPIGMFWFAAASNSPHVHIIVPLLSGVPVGMGMTLLQLSLANYYIDLYPTLSASVLAANCFVRNMLATWFPTFATPMYENLGGRRASFVLAGIGCAGVPAGVILLIWGEKLRGMSKRAAKEREWDGQRGGWVDELRASESPSGTHGDEKASA</sequence>
<dbReference type="AlphaFoldDB" id="A0A9P3PNU2"/>
<feature type="transmembrane region" description="Helical" evidence="7">
    <location>
        <begin position="125"/>
        <end position="146"/>
    </location>
</feature>
<keyword evidence="2" id="KW-0813">Transport</keyword>
<feature type="transmembrane region" description="Helical" evidence="7">
    <location>
        <begin position="415"/>
        <end position="433"/>
    </location>
</feature>
<keyword evidence="3 7" id="KW-0812">Transmembrane</keyword>
<name>A0A9P3PNU2_LYOSH</name>
<evidence type="ECO:0000256" key="6">
    <source>
        <dbReference type="SAM" id="MobiDB-lite"/>
    </source>
</evidence>